<keyword evidence="1" id="KW-1133">Transmembrane helix</keyword>
<keyword evidence="1" id="KW-0812">Transmembrane</keyword>
<keyword evidence="1" id="KW-0472">Membrane</keyword>
<feature type="transmembrane region" description="Helical" evidence="1">
    <location>
        <begin position="7"/>
        <end position="24"/>
    </location>
</feature>
<evidence type="ECO:0000313" key="3">
    <source>
        <dbReference type="Proteomes" id="UP000509458"/>
    </source>
</evidence>
<name>A0A6T9XXM9_ALTMA</name>
<sequence length="110" mass="12508">MESLRTILFLCGAFSYLYFLYKYVNALDLVCTELKSQDNLKLFGITVEPTKLILLATPKLTFTLISRSYMKGRQSDSSFVCAHNLARKYFLAMAFSALSSFLLIVLLKDV</sequence>
<evidence type="ECO:0000313" key="2">
    <source>
        <dbReference type="EMBL" id="CAB9492576.1"/>
    </source>
</evidence>
<feature type="transmembrane region" description="Helical" evidence="1">
    <location>
        <begin position="52"/>
        <end position="69"/>
    </location>
</feature>
<gene>
    <name evidence="2" type="ORF">ALFOR1_20007</name>
</gene>
<dbReference type="AlphaFoldDB" id="A0A6T9XXM9"/>
<protein>
    <submittedName>
        <fullName evidence="2">Uncharacterized protein</fullName>
    </submittedName>
</protein>
<accession>A0A6T9XXM9</accession>
<dbReference type="Proteomes" id="UP000509458">
    <property type="component" value="Chromosome"/>
</dbReference>
<feature type="transmembrane region" description="Helical" evidence="1">
    <location>
        <begin position="89"/>
        <end position="107"/>
    </location>
</feature>
<dbReference type="EMBL" id="LR812090">
    <property type="protein sequence ID" value="CAB9492576.1"/>
    <property type="molecule type" value="Genomic_DNA"/>
</dbReference>
<organism evidence="2 3">
    <name type="scientific">Alteromonas macleodii</name>
    <name type="common">Pseudoalteromonas macleodii</name>
    <dbReference type="NCBI Taxonomy" id="28108"/>
    <lineage>
        <taxon>Bacteria</taxon>
        <taxon>Pseudomonadati</taxon>
        <taxon>Pseudomonadota</taxon>
        <taxon>Gammaproteobacteria</taxon>
        <taxon>Alteromonadales</taxon>
        <taxon>Alteromonadaceae</taxon>
        <taxon>Alteromonas/Salinimonas group</taxon>
        <taxon>Alteromonas</taxon>
    </lineage>
</organism>
<evidence type="ECO:0000256" key="1">
    <source>
        <dbReference type="SAM" id="Phobius"/>
    </source>
</evidence>
<reference evidence="2 3" key="1">
    <citation type="submission" date="2020-06" db="EMBL/GenBank/DDBJ databases">
        <authorList>
            <person name="Duchaud E."/>
        </authorList>
    </citation>
    <scope>NUCLEOTIDE SEQUENCE [LARGE SCALE GENOMIC DNA]</scope>
    <source>
        <strain evidence="2">Alteromonas fortis</strain>
    </source>
</reference>
<proteinExistence type="predicted"/>